<evidence type="ECO:0000256" key="3">
    <source>
        <dbReference type="ARBA" id="ARBA00022989"/>
    </source>
</evidence>
<reference evidence="9 10" key="1">
    <citation type="submission" date="2020-01" db="EMBL/GenBank/DDBJ databases">
        <title>Identification and distribution of gene clusters putatively required for synthesis of sphingolipid metabolism inhibitors in phylogenetically diverse species of the filamentous fungus Fusarium.</title>
        <authorList>
            <person name="Kim H.-S."/>
            <person name="Busman M."/>
            <person name="Brown D.W."/>
            <person name="Divon H."/>
            <person name="Uhlig S."/>
            <person name="Proctor R.H."/>
        </authorList>
    </citation>
    <scope>NUCLEOTIDE SEQUENCE [LARGE SCALE GENOMIC DNA]</scope>
    <source>
        <strain evidence="9 10">NRRL 20459</strain>
    </source>
</reference>
<keyword evidence="4 7" id="KW-0472">Membrane</keyword>
<feature type="transmembrane region" description="Helical" evidence="7">
    <location>
        <begin position="34"/>
        <end position="54"/>
    </location>
</feature>
<evidence type="ECO:0000256" key="2">
    <source>
        <dbReference type="ARBA" id="ARBA00022692"/>
    </source>
</evidence>
<feature type="compositionally biased region" description="Basic and acidic residues" evidence="6">
    <location>
        <begin position="431"/>
        <end position="448"/>
    </location>
</feature>
<evidence type="ECO:0000256" key="1">
    <source>
        <dbReference type="ARBA" id="ARBA00004141"/>
    </source>
</evidence>
<dbReference type="GO" id="GO:0016020">
    <property type="term" value="C:membrane"/>
    <property type="evidence" value="ECO:0007669"/>
    <property type="project" value="UniProtKB-SubCell"/>
</dbReference>
<accession>A0A8H4LFQ7</accession>
<feature type="transmembrane region" description="Helical" evidence="7">
    <location>
        <begin position="198"/>
        <end position="223"/>
    </location>
</feature>
<dbReference type="Proteomes" id="UP000554235">
    <property type="component" value="Unassembled WGS sequence"/>
</dbReference>
<feature type="region of interest" description="Disordered" evidence="6">
    <location>
        <begin position="428"/>
        <end position="448"/>
    </location>
</feature>
<comment type="subcellular location">
    <subcellularLocation>
        <location evidence="1">Membrane</location>
        <topology evidence="1">Multi-pass membrane protein</topology>
    </subcellularLocation>
</comment>
<proteinExistence type="inferred from homology"/>
<feature type="transmembrane region" description="Helical" evidence="7">
    <location>
        <begin position="161"/>
        <end position="186"/>
    </location>
</feature>
<feature type="transmembrane region" description="Helical" evidence="7">
    <location>
        <begin position="124"/>
        <end position="141"/>
    </location>
</feature>
<sequence length="448" mass="50006">MVAVNVGPAAVGGSGADLQTRGYVPVGDLGTTPLQQSAIAIIFLMMTLALLTWGTRMYSRFSTKQLGIGMHPTEDHHIRNLPVKLIETLLIPDFLDDWLVTAAMVRVSPSVADLQISEADDTTLQAFSVALTIPYYMFIKYDYVGFKTADLPPTYDIEPMLFWNWIMQVLYNPILALVKSSILIFLQRLGGHRRSIRYAIYGLNAFNLTMMVAVFLTVIFQTIPINAFWDLSVPKQRQIDGPLFYISTSIITIITDFLVLLIPFWIFLGLKMRVAAKVGLIVVFLMGGVVSIVAIIRVHELRKKFYVKGYDSRDTLGDTLSSVEVNLAIMACCGPALRPLFRRMFPGIFSNNSSKDTRDYNTPSRYGIGTGLHQVNKSTTATFPLKDMHMSKTHTEIRGHSPNGSEEEIMTYNGIIRKTAVNIKYDQATMSDKDSGPDDLESVHPRGT</sequence>
<dbReference type="PANTHER" id="PTHR33048">
    <property type="entry name" value="PTH11-LIKE INTEGRAL MEMBRANE PROTEIN (AFU_ORTHOLOGUE AFUA_5G11245)"/>
    <property type="match status" value="1"/>
</dbReference>
<feature type="domain" description="Rhodopsin" evidence="8">
    <location>
        <begin position="118"/>
        <end position="343"/>
    </location>
</feature>
<evidence type="ECO:0000313" key="10">
    <source>
        <dbReference type="Proteomes" id="UP000554235"/>
    </source>
</evidence>
<dbReference type="EMBL" id="JAADYS010000837">
    <property type="protein sequence ID" value="KAF4466689.1"/>
    <property type="molecule type" value="Genomic_DNA"/>
</dbReference>
<feature type="transmembrane region" description="Helical" evidence="7">
    <location>
        <begin position="243"/>
        <end position="268"/>
    </location>
</feature>
<feature type="transmembrane region" description="Helical" evidence="7">
    <location>
        <begin position="280"/>
        <end position="299"/>
    </location>
</feature>
<name>A0A8H4LFQ7_9HYPO</name>
<keyword evidence="3 7" id="KW-1133">Transmembrane helix</keyword>
<protein>
    <submittedName>
        <fullName evidence="9">CFEM domain-containing</fullName>
    </submittedName>
</protein>
<dbReference type="OrthoDB" id="5283415at2759"/>
<gene>
    <name evidence="9" type="ORF">FALBO_6454</name>
</gene>
<evidence type="ECO:0000256" key="4">
    <source>
        <dbReference type="ARBA" id="ARBA00023136"/>
    </source>
</evidence>
<dbReference type="InterPro" id="IPR049326">
    <property type="entry name" value="Rhodopsin_dom_fungi"/>
</dbReference>
<evidence type="ECO:0000256" key="7">
    <source>
        <dbReference type="SAM" id="Phobius"/>
    </source>
</evidence>
<dbReference type="PANTHER" id="PTHR33048:SF55">
    <property type="entry name" value="INTEGRAL MEMBRANE PROTEIN"/>
    <property type="match status" value="1"/>
</dbReference>
<evidence type="ECO:0000256" key="5">
    <source>
        <dbReference type="ARBA" id="ARBA00038359"/>
    </source>
</evidence>
<keyword evidence="2 7" id="KW-0812">Transmembrane</keyword>
<comment type="similarity">
    <text evidence="5">Belongs to the SAT4 family.</text>
</comment>
<dbReference type="Pfam" id="PF20684">
    <property type="entry name" value="Fung_rhodopsin"/>
    <property type="match status" value="1"/>
</dbReference>
<dbReference type="AlphaFoldDB" id="A0A8H4LFQ7"/>
<comment type="caution">
    <text evidence="9">The sequence shown here is derived from an EMBL/GenBank/DDBJ whole genome shotgun (WGS) entry which is preliminary data.</text>
</comment>
<evidence type="ECO:0000259" key="8">
    <source>
        <dbReference type="Pfam" id="PF20684"/>
    </source>
</evidence>
<keyword evidence="10" id="KW-1185">Reference proteome</keyword>
<evidence type="ECO:0000313" key="9">
    <source>
        <dbReference type="EMBL" id="KAF4466689.1"/>
    </source>
</evidence>
<dbReference type="InterPro" id="IPR052337">
    <property type="entry name" value="SAT4-like"/>
</dbReference>
<evidence type="ECO:0000256" key="6">
    <source>
        <dbReference type="SAM" id="MobiDB-lite"/>
    </source>
</evidence>
<organism evidence="9 10">
    <name type="scientific">Fusarium albosuccineum</name>
    <dbReference type="NCBI Taxonomy" id="1237068"/>
    <lineage>
        <taxon>Eukaryota</taxon>
        <taxon>Fungi</taxon>
        <taxon>Dikarya</taxon>
        <taxon>Ascomycota</taxon>
        <taxon>Pezizomycotina</taxon>
        <taxon>Sordariomycetes</taxon>
        <taxon>Hypocreomycetidae</taxon>
        <taxon>Hypocreales</taxon>
        <taxon>Nectriaceae</taxon>
        <taxon>Fusarium</taxon>
        <taxon>Fusarium decemcellulare species complex</taxon>
    </lineage>
</organism>